<comment type="caution">
    <text evidence="1">The sequence shown here is derived from an EMBL/GenBank/DDBJ whole genome shotgun (WGS) entry which is preliminary data.</text>
</comment>
<protein>
    <submittedName>
        <fullName evidence="1">Uncharacterized protein</fullName>
    </submittedName>
</protein>
<reference evidence="1 2" key="1">
    <citation type="submission" date="2018-10" db="EMBL/GenBank/DDBJ databases">
        <title>Genomic Encyclopedia of Archaeal and Bacterial Type Strains, Phase II (KMG-II): from individual species to whole genera.</title>
        <authorList>
            <person name="Goeker M."/>
        </authorList>
    </citation>
    <scope>NUCLEOTIDE SEQUENCE [LARGE SCALE GENOMIC DNA]</scope>
    <source>
        <strain evidence="1 2">DSM 25230</strain>
    </source>
</reference>
<accession>A0A495E5L7</accession>
<dbReference type="AlphaFoldDB" id="A0A495E5L7"/>
<dbReference type="Proteomes" id="UP000269412">
    <property type="component" value="Unassembled WGS sequence"/>
</dbReference>
<evidence type="ECO:0000313" key="2">
    <source>
        <dbReference type="Proteomes" id="UP000269412"/>
    </source>
</evidence>
<proteinExistence type="predicted"/>
<evidence type="ECO:0000313" key="1">
    <source>
        <dbReference type="EMBL" id="RKR12244.1"/>
    </source>
</evidence>
<dbReference type="EMBL" id="RBIQ01000009">
    <property type="protein sequence ID" value="RKR12244.1"/>
    <property type="molecule type" value="Genomic_DNA"/>
</dbReference>
<gene>
    <name evidence="1" type="ORF">CLV91_2370</name>
</gene>
<organism evidence="1 2">
    <name type="scientific">Maribacter vaceletii</name>
    <dbReference type="NCBI Taxonomy" id="1206816"/>
    <lineage>
        <taxon>Bacteria</taxon>
        <taxon>Pseudomonadati</taxon>
        <taxon>Bacteroidota</taxon>
        <taxon>Flavobacteriia</taxon>
        <taxon>Flavobacteriales</taxon>
        <taxon>Flavobacteriaceae</taxon>
        <taxon>Maribacter</taxon>
    </lineage>
</organism>
<name>A0A495E5L7_9FLAO</name>
<dbReference type="RefSeq" id="WP_121068129.1">
    <property type="nucleotide sequence ID" value="NZ_RBIQ01000009.1"/>
</dbReference>
<sequence>MKAIITLVLILFMSVLGFAKNQPQEEKVTVLEKGVVLEQTTLISFKNVEIQKDKQLTRLYMYKNSRILKELAFRTKRNRTRQA</sequence>
<keyword evidence="2" id="KW-1185">Reference proteome</keyword>
<dbReference type="OrthoDB" id="1179532at2"/>